<evidence type="ECO:0000313" key="2">
    <source>
        <dbReference type="EMBL" id="QCI87321.1"/>
    </source>
</evidence>
<dbReference type="EMBL" id="CP039712">
    <property type="protein sequence ID" value="QCI87321.1"/>
    <property type="molecule type" value="Genomic_DNA"/>
</dbReference>
<dbReference type="Pfam" id="PF02464">
    <property type="entry name" value="CinA"/>
    <property type="match status" value="1"/>
</dbReference>
<dbReference type="InterPro" id="IPR008135">
    <property type="entry name" value="Competence-induced_CinA"/>
</dbReference>
<evidence type="ECO:0000313" key="3">
    <source>
        <dbReference type="Proteomes" id="UP000298615"/>
    </source>
</evidence>
<dbReference type="Pfam" id="PF18146">
    <property type="entry name" value="CinA_KH"/>
    <property type="match status" value="1"/>
</dbReference>
<dbReference type="HAMAP" id="MF_00226_B">
    <property type="entry name" value="CinA_B"/>
    <property type="match status" value="1"/>
</dbReference>
<dbReference type="Proteomes" id="UP000298615">
    <property type="component" value="Chromosome"/>
</dbReference>
<dbReference type="OrthoDB" id="9801454at2"/>
<reference evidence="2 3" key="1">
    <citation type="submission" date="2019-04" db="EMBL/GenBank/DDBJ databases">
        <title>Vagococcus sp. nov., isolated from faeces of yaks (Bos grunniens).</title>
        <authorList>
            <person name="Ge Y."/>
        </authorList>
    </citation>
    <scope>NUCLEOTIDE SEQUENCE [LARGE SCALE GENOMIC DNA]</scope>
    <source>
        <strain evidence="2 3">MN-17</strain>
    </source>
</reference>
<dbReference type="InterPro" id="IPR036653">
    <property type="entry name" value="CinA-like_C"/>
</dbReference>
<dbReference type="RefSeq" id="WP_136954142.1">
    <property type="nucleotide sequence ID" value="NZ_CP039712.1"/>
</dbReference>
<dbReference type="AlphaFoldDB" id="A0A4D7CXT0"/>
<dbReference type="NCBIfam" id="NF001813">
    <property type="entry name" value="PRK00549.1"/>
    <property type="match status" value="1"/>
</dbReference>
<dbReference type="InterPro" id="IPR050101">
    <property type="entry name" value="CinA"/>
</dbReference>
<dbReference type="PANTHER" id="PTHR13939:SF0">
    <property type="entry name" value="NMN AMIDOHYDROLASE-LIKE PROTEIN YFAY"/>
    <property type="match status" value="1"/>
</dbReference>
<dbReference type="PANTHER" id="PTHR13939">
    <property type="entry name" value="NICOTINAMIDE-NUCLEOTIDE AMIDOHYDROLASE PNCC"/>
    <property type="match status" value="1"/>
</dbReference>
<dbReference type="InterPro" id="IPR041424">
    <property type="entry name" value="CinA_KH"/>
</dbReference>
<dbReference type="NCBIfam" id="TIGR00200">
    <property type="entry name" value="cinA_nterm"/>
    <property type="match status" value="1"/>
</dbReference>
<dbReference type="InterPro" id="IPR036425">
    <property type="entry name" value="MoaB/Mog-like_dom_sf"/>
</dbReference>
<organism evidence="2 3">
    <name type="scientific">Vagococcus zengguangii</name>
    <dbReference type="NCBI Taxonomy" id="2571750"/>
    <lineage>
        <taxon>Bacteria</taxon>
        <taxon>Bacillati</taxon>
        <taxon>Bacillota</taxon>
        <taxon>Bacilli</taxon>
        <taxon>Lactobacillales</taxon>
        <taxon>Enterococcaceae</taxon>
        <taxon>Vagococcus</taxon>
    </lineage>
</organism>
<dbReference type="InterPro" id="IPR001453">
    <property type="entry name" value="MoaB/Mog_dom"/>
</dbReference>
<keyword evidence="3" id="KW-1185">Reference proteome</keyword>
<dbReference type="Gene3D" id="3.90.950.20">
    <property type="entry name" value="CinA-like"/>
    <property type="match status" value="1"/>
</dbReference>
<dbReference type="SUPFAM" id="SSF53218">
    <property type="entry name" value="Molybdenum cofactor biosynthesis proteins"/>
    <property type="match status" value="1"/>
</dbReference>
<sequence>MRAEIIAVGTELLMGQVVNTNATFLSDQLTGLGYGVYYQTVVGDNVGRLRECLALASQRSELIVLTGGLGPTEDDLTRETLADFLGVDLEIDEVGLTKIERHFTLQKRVVTENNRKQALSLVGSHTLQNPTGLAVGDFYQQAGQPAYLLLPGPPSEMKPMFLEAAVPLLKEYLPQSTSLYSRVVRFFGIGESQLVTLLSNEITQQTNPTIAPYAAPNEVRLRLTVQASDEAQANQLLDTLEARIMAVAGNYFYGYGEDNSLVQETVKALREAHATVAVAESLTAGLVQSSLGKLSGVSEVFVGGFVTYSNEMKEQLLGVKAATLAEHGAVSRECAIEMASNTRRLTGADYALSLTGVAGPNEVEGQPVGTTWLALAKPDGSIMSEAFRFTRHREYIQHSAMMNALNMLRLELLNKK</sequence>
<accession>A0A4D7CXT0</accession>
<gene>
    <name evidence="1" type="primary">cinA</name>
    <name evidence="2" type="ORF">FA707_01345</name>
</gene>
<dbReference type="SMART" id="SM00852">
    <property type="entry name" value="MoCF_biosynth"/>
    <property type="match status" value="1"/>
</dbReference>
<dbReference type="Pfam" id="PF00994">
    <property type="entry name" value="MoCF_biosynth"/>
    <property type="match status" value="1"/>
</dbReference>
<dbReference type="NCBIfam" id="TIGR00177">
    <property type="entry name" value="molyb_syn"/>
    <property type="match status" value="1"/>
</dbReference>
<dbReference type="SUPFAM" id="SSF142433">
    <property type="entry name" value="CinA-like"/>
    <property type="match status" value="1"/>
</dbReference>
<dbReference type="KEGG" id="vao:FA707_01345"/>
<dbReference type="PIRSF" id="PIRSF006728">
    <property type="entry name" value="CinA"/>
    <property type="match status" value="1"/>
</dbReference>
<dbReference type="Gene3D" id="3.40.980.10">
    <property type="entry name" value="MoaB/Mog-like domain"/>
    <property type="match status" value="1"/>
</dbReference>
<evidence type="ECO:0000256" key="1">
    <source>
        <dbReference type="HAMAP-Rule" id="MF_00226"/>
    </source>
</evidence>
<comment type="similarity">
    <text evidence="1">Belongs to the CinA family.</text>
</comment>
<dbReference type="Gene3D" id="3.30.70.2860">
    <property type="match status" value="1"/>
</dbReference>
<dbReference type="CDD" id="cd00885">
    <property type="entry name" value="cinA"/>
    <property type="match status" value="1"/>
</dbReference>
<dbReference type="InterPro" id="IPR008136">
    <property type="entry name" value="CinA_C"/>
</dbReference>
<name>A0A4D7CXT0_9ENTE</name>
<protein>
    <recommendedName>
        <fullName evidence="1">Putative competence-damage inducible protein</fullName>
    </recommendedName>
</protein>
<proteinExistence type="inferred from homology"/>
<dbReference type="NCBIfam" id="TIGR00199">
    <property type="entry name" value="PncC_domain"/>
    <property type="match status" value="1"/>
</dbReference>